<name>A0A9Q3CY57_9BASI</name>
<organism evidence="2 3">
    <name type="scientific">Austropuccinia psidii MF-1</name>
    <dbReference type="NCBI Taxonomy" id="1389203"/>
    <lineage>
        <taxon>Eukaryota</taxon>
        <taxon>Fungi</taxon>
        <taxon>Dikarya</taxon>
        <taxon>Basidiomycota</taxon>
        <taxon>Pucciniomycotina</taxon>
        <taxon>Pucciniomycetes</taxon>
        <taxon>Pucciniales</taxon>
        <taxon>Sphaerophragmiaceae</taxon>
        <taxon>Austropuccinia</taxon>
    </lineage>
</organism>
<keyword evidence="1" id="KW-1133">Transmembrane helix</keyword>
<reference evidence="2" key="1">
    <citation type="submission" date="2021-03" db="EMBL/GenBank/DDBJ databases">
        <title>Draft genome sequence of rust myrtle Austropuccinia psidii MF-1, a brazilian biotype.</title>
        <authorList>
            <person name="Quecine M.C."/>
            <person name="Pachon D.M.R."/>
            <person name="Bonatelli M.L."/>
            <person name="Correr F.H."/>
            <person name="Franceschini L.M."/>
            <person name="Leite T.F."/>
            <person name="Margarido G.R.A."/>
            <person name="Almeida C.A."/>
            <person name="Ferrarezi J.A."/>
            <person name="Labate C.A."/>
        </authorList>
    </citation>
    <scope>NUCLEOTIDE SEQUENCE</scope>
    <source>
        <strain evidence="2">MF-1</strain>
    </source>
</reference>
<gene>
    <name evidence="2" type="ORF">O181_030678</name>
</gene>
<sequence length="167" mass="18329">MRLQHCPPISALTMPYASTPQPLSIFTLLQCPQDETTMMPSPLLTLPHPRLIFSLDYNPYSAVGTLSYAYNATLTTPYASLHTPKIPPMLLTILILAVPSQHASDAPYHPYACGVPSGHASDTAYHPYARSDFLTCLRRRLPSLRLYTSCPTCLGTLLTILMLAVPS</sequence>
<comment type="caution">
    <text evidence="2">The sequence shown here is derived from an EMBL/GenBank/DDBJ whole genome shotgun (WGS) entry which is preliminary data.</text>
</comment>
<evidence type="ECO:0000313" key="3">
    <source>
        <dbReference type="Proteomes" id="UP000765509"/>
    </source>
</evidence>
<dbReference type="Proteomes" id="UP000765509">
    <property type="component" value="Unassembled WGS sequence"/>
</dbReference>
<evidence type="ECO:0000313" key="2">
    <source>
        <dbReference type="EMBL" id="MBW0490963.1"/>
    </source>
</evidence>
<accession>A0A9Q3CY57</accession>
<protein>
    <submittedName>
        <fullName evidence="2">Uncharacterized protein</fullName>
    </submittedName>
</protein>
<keyword evidence="1" id="KW-0812">Transmembrane</keyword>
<proteinExistence type="predicted"/>
<keyword evidence="3" id="KW-1185">Reference proteome</keyword>
<dbReference type="AlphaFoldDB" id="A0A9Q3CY57"/>
<feature type="transmembrane region" description="Helical" evidence="1">
    <location>
        <begin position="146"/>
        <end position="165"/>
    </location>
</feature>
<keyword evidence="1" id="KW-0472">Membrane</keyword>
<dbReference type="EMBL" id="AVOT02010842">
    <property type="protein sequence ID" value="MBW0490963.1"/>
    <property type="molecule type" value="Genomic_DNA"/>
</dbReference>
<evidence type="ECO:0000256" key="1">
    <source>
        <dbReference type="SAM" id="Phobius"/>
    </source>
</evidence>